<evidence type="ECO:0000256" key="2">
    <source>
        <dbReference type="SAM" id="Phobius"/>
    </source>
</evidence>
<dbReference type="Proteomes" id="UP001589798">
    <property type="component" value="Unassembled WGS sequence"/>
</dbReference>
<organism evidence="3 4">
    <name type="scientific">Novosphingobium soli</name>
    <dbReference type="NCBI Taxonomy" id="574956"/>
    <lineage>
        <taxon>Bacteria</taxon>
        <taxon>Pseudomonadati</taxon>
        <taxon>Pseudomonadota</taxon>
        <taxon>Alphaproteobacteria</taxon>
        <taxon>Sphingomonadales</taxon>
        <taxon>Sphingomonadaceae</taxon>
        <taxon>Novosphingobium</taxon>
    </lineage>
</organism>
<reference evidence="3 4" key="1">
    <citation type="submission" date="2024-09" db="EMBL/GenBank/DDBJ databases">
        <authorList>
            <person name="Sun Q."/>
            <person name="Mori K."/>
        </authorList>
    </citation>
    <scope>NUCLEOTIDE SEQUENCE [LARGE SCALE GENOMIC DNA]</scope>
    <source>
        <strain evidence="3 4">CCM 7706</strain>
    </source>
</reference>
<dbReference type="EMBL" id="JBHLWK010000015">
    <property type="protein sequence ID" value="MFC0205148.1"/>
    <property type="molecule type" value="Genomic_DNA"/>
</dbReference>
<evidence type="ECO:0000313" key="3">
    <source>
        <dbReference type="EMBL" id="MFC0205148.1"/>
    </source>
</evidence>
<name>A0ABV6CXR7_9SPHN</name>
<evidence type="ECO:0000256" key="1">
    <source>
        <dbReference type="SAM" id="MobiDB-lite"/>
    </source>
</evidence>
<feature type="region of interest" description="Disordered" evidence="1">
    <location>
        <begin position="1"/>
        <end position="21"/>
    </location>
</feature>
<evidence type="ECO:0000313" key="4">
    <source>
        <dbReference type="Proteomes" id="UP001589798"/>
    </source>
</evidence>
<sequence length="66" mass="6998">MSHNGSDPLNEGASARSTRGRRRKIPWIIAALLVMFLIAMAVAATSIGILKRPNTDPGSVQKAPAD</sequence>
<proteinExistence type="predicted"/>
<keyword evidence="2" id="KW-0812">Transmembrane</keyword>
<feature type="transmembrane region" description="Helical" evidence="2">
    <location>
        <begin position="25"/>
        <end position="50"/>
    </location>
</feature>
<keyword evidence="2" id="KW-1133">Transmembrane helix</keyword>
<gene>
    <name evidence="3" type="ORF">ACFFJC_12820</name>
</gene>
<accession>A0ABV6CXR7</accession>
<comment type="caution">
    <text evidence="3">The sequence shown here is derived from an EMBL/GenBank/DDBJ whole genome shotgun (WGS) entry which is preliminary data.</text>
</comment>
<keyword evidence="2" id="KW-0472">Membrane</keyword>
<dbReference type="RefSeq" id="WP_379487880.1">
    <property type="nucleotide sequence ID" value="NZ_JBHLWK010000015.1"/>
</dbReference>
<protein>
    <submittedName>
        <fullName evidence="3">Uncharacterized protein</fullName>
    </submittedName>
</protein>
<keyword evidence="4" id="KW-1185">Reference proteome</keyword>